<evidence type="ECO:0000256" key="4">
    <source>
        <dbReference type="ARBA" id="ARBA00022807"/>
    </source>
</evidence>
<dbReference type="GO" id="GO:0005634">
    <property type="term" value="C:nucleus"/>
    <property type="evidence" value="ECO:0007669"/>
    <property type="project" value="TreeGrafter"/>
</dbReference>
<dbReference type="EMBL" id="JAERUA010000012">
    <property type="protein sequence ID" value="KAI1892267.1"/>
    <property type="molecule type" value="Genomic_DNA"/>
</dbReference>
<reference evidence="7" key="1">
    <citation type="submission" date="2021-01" db="EMBL/GenBank/DDBJ databases">
        <authorList>
            <person name="Zahm M."/>
            <person name="Roques C."/>
            <person name="Cabau C."/>
            <person name="Klopp C."/>
            <person name="Donnadieu C."/>
            <person name="Jouanno E."/>
            <person name="Lampietro C."/>
            <person name="Louis A."/>
            <person name="Herpin A."/>
            <person name="Echchiki A."/>
            <person name="Berthelot C."/>
            <person name="Parey E."/>
            <person name="Roest-Crollius H."/>
            <person name="Braasch I."/>
            <person name="Postlethwait J."/>
            <person name="Bobe J."/>
            <person name="Montfort J."/>
            <person name="Bouchez O."/>
            <person name="Begum T."/>
            <person name="Mejri S."/>
            <person name="Adams A."/>
            <person name="Chen W.-J."/>
            <person name="Guiguen Y."/>
        </authorList>
    </citation>
    <scope>NUCLEOTIDE SEQUENCE</scope>
    <source>
        <tissue evidence="7">Blood</tissue>
    </source>
</reference>
<dbReference type="GO" id="GO:0080090">
    <property type="term" value="P:regulation of primary metabolic process"/>
    <property type="evidence" value="ECO:0007669"/>
    <property type="project" value="UniProtKB-ARBA"/>
</dbReference>
<feature type="compositionally biased region" description="Pro residues" evidence="5">
    <location>
        <begin position="191"/>
        <end position="203"/>
    </location>
</feature>
<evidence type="ECO:0000313" key="8">
    <source>
        <dbReference type="Proteomes" id="UP000829720"/>
    </source>
</evidence>
<dbReference type="Pfam" id="PF02902">
    <property type="entry name" value="Peptidase_C48"/>
    <property type="match status" value="1"/>
</dbReference>
<keyword evidence="2" id="KW-0645">Protease</keyword>
<organism evidence="7 8">
    <name type="scientific">Albula goreensis</name>
    <dbReference type="NCBI Taxonomy" id="1534307"/>
    <lineage>
        <taxon>Eukaryota</taxon>
        <taxon>Metazoa</taxon>
        <taxon>Chordata</taxon>
        <taxon>Craniata</taxon>
        <taxon>Vertebrata</taxon>
        <taxon>Euteleostomi</taxon>
        <taxon>Actinopterygii</taxon>
        <taxon>Neopterygii</taxon>
        <taxon>Teleostei</taxon>
        <taxon>Albuliformes</taxon>
        <taxon>Albulidae</taxon>
        <taxon>Albula</taxon>
    </lineage>
</organism>
<dbReference type="GO" id="GO:0060255">
    <property type="term" value="P:regulation of macromolecule metabolic process"/>
    <property type="evidence" value="ECO:0007669"/>
    <property type="project" value="UniProtKB-ARBA"/>
</dbReference>
<dbReference type="PANTHER" id="PTHR12606:SF30">
    <property type="entry name" value="SENTRIN-SPECIFIC PROTEASE 1"/>
    <property type="match status" value="1"/>
</dbReference>
<dbReference type="PROSITE" id="PS50600">
    <property type="entry name" value="ULP_PROTEASE"/>
    <property type="match status" value="1"/>
</dbReference>
<protein>
    <recommendedName>
        <fullName evidence="6">Ubiquitin-like protease family profile domain-containing protein</fullName>
    </recommendedName>
</protein>
<comment type="caution">
    <text evidence="7">The sequence shown here is derived from an EMBL/GenBank/DDBJ whole genome shotgun (WGS) entry which is preliminary data.</text>
</comment>
<dbReference type="InterPro" id="IPR038765">
    <property type="entry name" value="Papain-like_cys_pep_sf"/>
</dbReference>
<dbReference type="Proteomes" id="UP000829720">
    <property type="component" value="Unassembled WGS sequence"/>
</dbReference>
<evidence type="ECO:0000259" key="6">
    <source>
        <dbReference type="PROSITE" id="PS50600"/>
    </source>
</evidence>
<dbReference type="FunFam" id="3.40.395.10:FF:000001">
    <property type="entry name" value="Sentrin-specific protease 1"/>
    <property type="match status" value="1"/>
</dbReference>
<keyword evidence="3" id="KW-0378">Hydrolase</keyword>
<sequence>MFNKLYEWIGTGIASLRNGAPANEHPGALVQQDGQNKRKRPINCVEDGEAVHQEDGIVKKFKMGDWMDTVKVAAKGVRTQGSNVASWVRNNVSPTLSNILPASPGPPPPLETPPLPQPATPSWAETEFQVVTPGALGETFIAPPSNLGWKTSRTESLRIDRSVIGSRVCRGQACADISQREAPKTNGHSVPLPPACTPKPCPSPRLGRTLNLTPRRSSLASSTGGSGGSGTFTSMYEKTFPIRVVQSPSHGSSPRFWRRRAHCTAQESVREEEKEVYRQLVAMVTGNPSALFRDGTSCASLHSHRDLTSFLSSSHRLLQFAFPSGSGEGESSEGPSGPPSPRPESSLGSSALPSPREGPAGAETPLSSPGPGAPPAPPSDSAPGLVPWEDRSHDTLSSAQDTDSVIFVKEQQGKKPDALSVPCFQAELWIKELTSLYDSRARERRRLIEEQEALTARLLKQRLSDEGHVSQRGVELKVRVPLEKEVPLTAVVEEPKVVPEEPEFPELTEAMQEQVSRALSGDGADEVLSEGFRLTITRKDIQTLSKLNWLNDEVINFYMNMLVERSRRPDLPSVYTFNTFFYPKLRSAGFAAVRRWTKKVDIFASDILLVPVHLGVHWCLSVVDFRKKTVTYFDSMGGSNDEACRILLKYLEQESQDKKGKVLDTSDWVLESKKRNEIPQQMNGSDCGMFTCKYAEYITKDRPITFTQKHMPYFRRRMVWEILNQKLL</sequence>
<keyword evidence="4" id="KW-0788">Thiol protease</keyword>
<feature type="domain" description="Ubiquitin-like protease family profile" evidence="6">
    <location>
        <begin position="534"/>
        <end position="698"/>
    </location>
</feature>
<evidence type="ECO:0000256" key="5">
    <source>
        <dbReference type="SAM" id="MobiDB-lite"/>
    </source>
</evidence>
<dbReference type="InterPro" id="IPR003653">
    <property type="entry name" value="Peptidase_C48_C"/>
</dbReference>
<name>A0A8T3D9M0_9TELE</name>
<feature type="region of interest" description="Disordered" evidence="5">
    <location>
        <begin position="98"/>
        <end position="121"/>
    </location>
</feature>
<dbReference type="GO" id="GO:0016926">
    <property type="term" value="P:protein desumoylation"/>
    <property type="evidence" value="ECO:0007669"/>
    <property type="project" value="TreeGrafter"/>
</dbReference>
<dbReference type="Gene3D" id="3.40.395.10">
    <property type="entry name" value="Adenoviral Proteinase, Chain A"/>
    <property type="match status" value="1"/>
</dbReference>
<feature type="compositionally biased region" description="Pro residues" evidence="5">
    <location>
        <begin position="103"/>
        <end position="119"/>
    </location>
</feature>
<evidence type="ECO:0000256" key="3">
    <source>
        <dbReference type="ARBA" id="ARBA00022801"/>
    </source>
</evidence>
<dbReference type="PANTHER" id="PTHR12606">
    <property type="entry name" value="SENTRIN/SUMO-SPECIFIC PROTEASE"/>
    <property type="match status" value="1"/>
</dbReference>
<accession>A0A8T3D9M0</accession>
<feature type="compositionally biased region" description="Pro residues" evidence="5">
    <location>
        <begin position="371"/>
        <end position="380"/>
    </location>
</feature>
<keyword evidence="8" id="KW-1185">Reference proteome</keyword>
<dbReference type="AlphaFoldDB" id="A0A8T3D9M0"/>
<dbReference type="GO" id="GO:0006508">
    <property type="term" value="P:proteolysis"/>
    <property type="evidence" value="ECO:0007669"/>
    <property type="project" value="UniProtKB-KW"/>
</dbReference>
<feature type="region of interest" description="Disordered" evidence="5">
    <location>
        <begin position="180"/>
        <end position="232"/>
    </location>
</feature>
<evidence type="ECO:0000256" key="2">
    <source>
        <dbReference type="ARBA" id="ARBA00022670"/>
    </source>
</evidence>
<comment type="similarity">
    <text evidence="1">Belongs to the peptidase C48 family.</text>
</comment>
<proteinExistence type="inferred from homology"/>
<gene>
    <name evidence="7" type="ORF">AGOR_G00131590</name>
</gene>
<dbReference type="OrthoDB" id="1939479at2759"/>
<dbReference type="GO" id="GO:0016929">
    <property type="term" value="F:deSUMOylase activity"/>
    <property type="evidence" value="ECO:0007669"/>
    <property type="project" value="TreeGrafter"/>
</dbReference>
<feature type="region of interest" description="Disordered" evidence="5">
    <location>
        <begin position="321"/>
        <end position="404"/>
    </location>
</feature>
<evidence type="ECO:0000256" key="1">
    <source>
        <dbReference type="ARBA" id="ARBA00005234"/>
    </source>
</evidence>
<evidence type="ECO:0000313" key="7">
    <source>
        <dbReference type="EMBL" id="KAI1892267.1"/>
    </source>
</evidence>
<dbReference type="SUPFAM" id="SSF54001">
    <property type="entry name" value="Cysteine proteinases"/>
    <property type="match status" value="1"/>
</dbReference>